<dbReference type="Proteomes" id="UP000231655">
    <property type="component" value="Unassembled WGS sequence"/>
</dbReference>
<evidence type="ECO:0000313" key="2">
    <source>
        <dbReference type="Proteomes" id="UP000231655"/>
    </source>
</evidence>
<name>A0A285IFR7_9RHOB</name>
<sequence>MLFRLFRLPILLGLAFLAGIVYERDRVAQECLDKADLLSDILCE</sequence>
<organism evidence="1 2">
    <name type="scientific">Pseudooceanicola antarcticus</name>
    <dbReference type="NCBI Taxonomy" id="1247613"/>
    <lineage>
        <taxon>Bacteria</taxon>
        <taxon>Pseudomonadati</taxon>
        <taxon>Pseudomonadota</taxon>
        <taxon>Alphaproteobacteria</taxon>
        <taxon>Rhodobacterales</taxon>
        <taxon>Paracoccaceae</taxon>
        <taxon>Pseudooceanicola</taxon>
    </lineage>
</organism>
<dbReference type="EMBL" id="OBEA01000002">
    <property type="protein sequence ID" value="SNY46840.1"/>
    <property type="molecule type" value="Genomic_DNA"/>
</dbReference>
<evidence type="ECO:0000313" key="1">
    <source>
        <dbReference type="EMBL" id="SNY46840.1"/>
    </source>
</evidence>
<proteinExistence type="predicted"/>
<dbReference type="AlphaFoldDB" id="A0A285IFR7"/>
<protein>
    <submittedName>
        <fullName evidence="1">Uncharacterized protein</fullName>
    </submittedName>
</protein>
<reference evidence="1 2" key="1">
    <citation type="submission" date="2017-09" db="EMBL/GenBank/DDBJ databases">
        <authorList>
            <person name="Ehlers B."/>
            <person name="Leendertz F.H."/>
        </authorList>
    </citation>
    <scope>NUCLEOTIDE SEQUENCE [LARGE SCALE GENOMIC DNA]</scope>
    <source>
        <strain evidence="1 2">CGMCC 1.12662</strain>
    </source>
</reference>
<gene>
    <name evidence="1" type="ORF">SAMN06297129_1045</name>
</gene>
<accession>A0A285IFR7</accession>
<dbReference type="RefSeq" id="WP_269778113.1">
    <property type="nucleotide sequence ID" value="NZ_OBEA01000002.1"/>
</dbReference>